<proteinExistence type="predicted"/>
<dbReference type="EMBL" id="DVMJ01000049">
    <property type="protein sequence ID" value="HIU13495.1"/>
    <property type="molecule type" value="Genomic_DNA"/>
</dbReference>
<name>A0A9D1L088_9FIRM</name>
<reference evidence="1" key="2">
    <citation type="journal article" date="2021" name="PeerJ">
        <title>Extensive microbial diversity within the chicken gut microbiome revealed by metagenomics and culture.</title>
        <authorList>
            <person name="Gilroy R."/>
            <person name="Ravi A."/>
            <person name="Getino M."/>
            <person name="Pursley I."/>
            <person name="Horton D.L."/>
            <person name="Alikhan N.F."/>
            <person name="Baker D."/>
            <person name="Gharbi K."/>
            <person name="Hall N."/>
            <person name="Watson M."/>
            <person name="Adriaenssens E.M."/>
            <person name="Foster-Nyarko E."/>
            <person name="Jarju S."/>
            <person name="Secka A."/>
            <person name="Antonio M."/>
            <person name="Oren A."/>
            <person name="Chaudhuri R.R."/>
            <person name="La Ragione R."/>
            <person name="Hildebrand F."/>
            <person name="Pallen M.J."/>
        </authorList>
    </citation>
    <scope>NUCLEOTIDE SEQUENCE</scope>
    <source>
        <strain evidence="1">CHK195-11698</strain>
    </source>
</reference>
<dbReference type="AlphaFoldDB" id="A0A9D1L088"/>
<gene>
    <name evidence="1" type="ORF">IAD15_05440</name>
</gene>
<dbReference type="InterPro" id="IPR043721">
    <property type="entry name" value="DUF5662"/>
</dbReference>
<evidence type="ECO:0000313" key="2">
    <source>
        <dbReference type="Proteomes" id="UP000824175"/>
    </source>
</evidence>
<evidence type="ECO:0000313" key="1">
    <source>
        <dbReference type="EMBL" id="HIU13495.1"/>
    </source>
</evidence>
<organism evidence="1 2">
    <name type="scientific">Candidatus Fimiplasma intestinipullorum</name>
    <dbReference type="NCBI Taxonomy" id="2840825"/>
    <lineage>
        <taxon>Bacteria</taxon>
        <taxon>Bacillati</taxon>
        <taxon>Bacillota</taxon>
        <taxon>Clostridia</taxon>
        <taxon>Eubacteriales</taxon>
        <taxon>Candidatus Fimiplasma</taxon>
    </lineage>
</organism>
<protein>
    <submittedName>
        <fullName evidence="1">Catalase</fullName>
    </submittedName>
</protein>
<sequence length="175" mass="20699">MLKRFWGHLQTITLHKWRVMKLCFRVGLYKQGLLHDLSKYHPIEFVPGVRYFQGNRSPIDKEKEVKGYSMGWLHHKGHNPHHWEYWLDVTKEGGIKGMPMPKKYIAEMFCDRVAASMTYMKENYTDHSALDYFENGRSHCIMHPQTEATLESWLVFLSENGLDKTVKLIKTELRA</sequence>
<dbReference type="Pfam" id="PF18907">
    <property type="entry name" value="DUF5662"/>
    <property type="match status" value="1"/>
</dbReference>
<dbReference type="Proteomes" id="UP000824175">
    <property type="component" value="Unassembled WGS sequence"/>
</dbReference>
<reference evidence="1" key="1">
    <citation type="submission" date="2020-10" db="EMBL/GenBank/DDBJ databases">
        <authorList>
            <person name="Gilroy R."/>
        </authorList>
    </citation>
    <scope>NUCLEOTIDE SEQUENCE</scope>
    <source>
        <strain evidence="1">CHK195-11698</strain>
    </source>
</reference>
<comment type="caution">
    <text evidence="1">The sequence shown here is derived from an EMBL/GenBank/DDBJ whole genome shotgun (WGS) entry which is preliminary data.</text>
</comment>
<accession>A0A9D1L088</accession>